<protein>
    <submittedName>
        <fullName evidence="2">Transglutaminase family protein</fullName>
    </submittedName>
</protein>
<dbReference type="SMART" id="SM00460">
    <property type="entry name" value="TGc"/>
    <property type="match status" value="1"/>
</dbReference>
<accession>A0ABP7KE14</accession>
<name>A0ABP7KE14_9RHOB</name>
<proteinExistence type="predicted"/>
<evidence type="ECO:0000313" key="2">
    <source>
        <dbReference type="EMBL" id="GAA3874296.1"/>
    </source>
</evidence>
<dbReference type="Pfam" id="PF08379">
    <property type="entry name" value="Bact_transglu_N"/>
    <property type="match status" value="1"/>
</dbReference>
<evidence type="ECO:0000313" key="3">
    <source>
        <dbReference type="Proteomes" id="UP001399917"/>
    </source>
</evidence>
<comment type="caution">
    <text evidence="2">The sequence shown here is derived from an EMBL/GenBank/DDBJ whole genome shotgun (WGS) entry which is preliminary data.</text>
</comment>
<dbReference type="RefSeq" id="WP_344847608.1">
    <property type="nucleotide sequence ID" value="NZ_BAABDF010000007.1"/>
</dbReference>
<dbReference type="InterPro" id="IPR002931">
    <property type="entry name" value="Transglutaminase-like"/>
</dbReference>
<feature type="domain" description="Transglutaminase-like" evidence="1">
    <location>
        <begin position="175"/>
        <end position="246"/>
    </location>
</feature>
<gene>
    <name evidence="2" type="ORF">GCM10022404_25230</name>
</gene>
<evidence type="ECO:0000259" key="1">
    <source>
        <dbReference type="SMART" id="SM00460"/>
    </source>
</evidence>
<dbReference type="Pfam" id="PF01841">
    <property type="entry name" value="Transglut_core"/>
    <property type="match status" value="1"/>
</dbReference>
<dbReference type="InterPro" id="IPR038765">
    <property type="entry name" value="Papain-like_cys_pep_sf"/>
</dbReference>
<organism evidence="2 3">
    <name type="scientific">Celeribacter arenosi</name>
    <dbReference type="NCBI Taxonomy" id="792649"/>
    <lineage>
        <taxon>Bacteria</taxon>
        <taxon>Pseudomonadati</taxon>
        <taxon>Pseudomonadota</taxon>
        <taxon>Alphaproteobacteria</taxon>
        <taxon>Rhodobacterales</taxon>
        <taxon>Roseobacteraceae</taxon>
        <taxon>Celeribacter</taxon>
    </lineage>
</organism>
<dbReference type="EMBL" id="BAABDF010000007">
    <property type="protein sequence ID" value="GAA3874296.1"/>
    <property type="molecule type" value="Genomic_DNA"/>
</dbReference>
<dbReference type="SUPFAM" id="SSF54001">
    <property type="entry name" value="Cysteine proteinases"/>
    <property type="match status" value="1"/>
</dbReference>
<keyword evidence="3" id="KW-1185">Reference proteome</keyword>
<sequence>MLYNVKLRISYTYETSADSHRTLLRMLPRTLPYQSLIQGVIEADPLPSRRRDGVDFFGNPTTDLSHDMALSQLSFQFRGRVRRSEPFAGLDLSSKFFDLPRDIAAYRDIGPDSPHHFIAASPRVPMEKEITAFARSVVNENMSTLTAARALSTALHDTFDFDPTATDVSTPPIEAFRNRRGVCQDITHVMIAGLRGIGIPAGYVSGFLRTVPPEGQARLEGADAMHAWVRCWCGPEIGWFEVDPTNAIDVGTDHITVAFGRDYSDVAPAKGSLRSQGSHKTSHVVDVVPVDETASRI</sequence>
<dbReference type="PANTHER" id="PTHR33490:SF7">
    <property type="entry name" value="BLR2979 PROTEIN"/>
    <property type="match status" value="1"/>
</dbReference>
<dbReference type="PANTHER" id="PTHR33490">
    <property type="entry name" value="BLR5614 PROTEIN-RELATED"/>
    <property type="match status" value="1"/>
</dbReference>
<dbReference type="Gene3D" id="3.10.620.30">
    <property type="match status" value="1"/>
</dbReference>
<reference evidence="3" key="1">
    <citation type="journal article" date="2019" name="Int. J. Syst. Evol. Microbiol.">
        <title>The Global Catalogue of Microorganisms (GCM) 10K type strain sequencing project: providing services to taxonomists for standard genome sequencing and annotation.</title>
        <authorList>
            <consortium name="The Broad Institute Genomics Platform"/>
            <consortium name="The Broad Institute Genome Sequencing Center for Infectious Disease"/>
            <person name="Wu L."/>
            <person name="Ma J."/>
        </authorList>
    </citation>
    <scope>NUCLEOTIDE SEQUENCE [LARGE SCALE GENOMIC DNA]</scope>
    <source>
        <strain evidence="3">JCM 17190</strain>
    </source>
</reference>
<dbReference type="InterPro" id="IPR013589">
    <property type="entry name" value="Bac_transglu_N"/>
</dbReference>
<dbReference type="Proteomes" id="UP001399917">
    <property type="component" value="Unassembled WGS sequence"/>
</dbReference>